<gene>
    <name evidence="1" type="primary">C2</name>
</gene>
<keyword evidence="2" id="KW-1185">Reference proteome</keyword>
<name>E0YA57_9GEMI</name>
<reference evidence="2" key="1">
    <citation type="journal article" date="2010" name="Plant Dis.">
        <title>First Report of a New Curtovirus Species, Spinach severe curly top virus, in Commercial Spinach Plants (Spinacia oleracea) from South-Central Arizona.</title>
        <authorList>
            <person name="Hernandez C."/>
            <person name="Brown J.K."/>
        </authorList>
    </citation>
    <scope>NUCLEOTIDE SEQUENCE [LARGE SCALE GENOMIC DNA]</scope>
    <source>
        <strain evidence="2">Arizona:09-10-8:2009</strain>
    </source>
</reference>
<organism evidence="1 2">
    <name type="scientific">Spinach severe curly top virus</name>
    <dbReference type="NCBI Taxonomy" id="873160"/>
    <lineage>
        <taxon>Viruses</taxon>
        <taxon>Monodnaviria</taxon>
        <taxon>Shotokuvirae</taxon>
        <taxon>Cressdnaviricota</taxon>
        <taxon>Repensiviricetes</taxon>
        <taxon>Geplafuvirales</taxon>
        <taxon>Geminiviridae</taxon>
        <taxon>Curtovirus</taxon>
        <taxon>Curtovirus spinaciae</taxon>
    </lineage>
</organism>
<dbReference type="GeneID" id="9845984"/>
<proteinExistence type="predicted"/>
<dbReference type="KEGG" id="vg:9845984"/>
<sequence>MPYSFPSVNHCTTKMTEIFKPSLRCYFCDWKIEVKKTNDFKYTLTMQVSAKYTPEIPTGTFIKWKFQFQTEEHQEPTQKLISHLIGFVWRFFRKCKLSDIDKGQICSVIDMMFMTERIMILDMCDFYEWPIKFAF</sequence>
<protein>
    <submittedName>
        <fullName evidence="1">C2 protein</fullName>
    </submittedName>
</protein>
<dbReference type="Proteomes" id="UP000203850">
    <property type="component" value="Segment"/>
</dbReference>
<dbReference type="EMBL" id="GU734126">
    <property type="protein sequence ID" value="ADM64624.2"/>
    <property type="molecule type" value="Genomic_DNA"/>
</dbReference>
<evidence type="ECO:0000313" key="1">
    <source>
        <dbReference type="EMBL" id="ADM64624.2"/>
    </source>
</evidence>
<dbReference type="RefSeq" id="YP_003966136.1">
    <property type="nucleotide sequence ID" value="NC_014631.1"/>
</dbReference>
<evidence type="ECO:0000313" key="2">
    <source>
        <dbReference type="Proteomes" id="UP000203850"/>
    </source>
</evidence>
<accession>E0YA57</accession>